<gene>
    <name evidence="4" type="ORF">F7P68_0004395</name>
    <name evidence="3" type="ORF">SN16_03080</name>
</gene>
<feature type="chain" id="PRO_5002147770" evidence="1">
    <location>
        <begin position="22"/>
        <end position="136"/>
    </location>
</feature>
<dbReference type="Gene3D" id="2.60.40.10">
    <property type="entry name" value="Immunoglobulins"/>
    <property type="match status" value="1"/>
</dbReference>
<dbReference type="InterPro" id="IPR013783">
    <property type="entry name" value="Ig-like_fold"/>
</dbReference>
<dbReference type="PROSITE" id="PS51257">
    <property type="entry name" value="PROKAR_LIPOPROTEIN"/>
    <property type="match status" value="1"/>
</dbReference>
<dbReference type="STRING" id="45670.SN16_03080"/>
<evidence type="ECO:0000259" key="2">
    <source>
        <dbReference type="Pfam" id="PF13115"/>
    </source>
</evidence>
<dbReference type="AlphaFoldDB" id="A0A0C2E8N1"/>
<evidence type="ECO:0000313" key="5">
    <source>
        <dbReference type="Proteomes" id="UP000031546"/>
    </source>
</evidence>
<feature type="signal peptide" evidence="1">
    <location>
        <begin position="1"/>
        <end position="21"/>
    </location>
</feature>
<dbReference type="InterPro" id="IPR014756">
    <property type="entry name" value="Ig_E-set"/>
</dbReference>
<organism evidence="3 5">
    <name type="scientific">Salinicoccus roseus</name>
    <dbReference type="NCBI Taxonomy" id="45670"/>
    <lineage>
        <taxon>Bacteria</taxon>
        <taxon>Bacillati</taxon>
        <taxon>Bacillota</taxon>
        <taxon>Bacilli</taxon>
        <taxon>Bacillales</taxon>
        <taxon>Staphylococcaceae</taxon>
        <taxon>Salinicoccus</taxon>
    </lineage>
</organism>
<accession>A0A0C2E8N1</accession>
<dbReference type="SUPFAM" id="SSF81296">
    <property type="entry name" value="E set domains"/>
    <property type="match status" value="1"/>
</dbReference>
<keyword evidence="1" id="KW-0732">Signal</keyword>
<dbReference type="OrthoDB" id="2679563at2"/>
<feature type="domain" description="YtkA-like" evidence="2">
    <location>
        <begin position="40"/>
        <end position="119"/>
    </location>
</feature>
<comment type="caution">
    <text evidence="3">The sequence shown here is derived from an EMBL/GenBank/DDBJ whole genome shotgun (WGS) entry which is preliminary data.</text>
</comment>
<evidence type="ECO:0000256" key="1">
    <source>
        <dbReference type="SAM" id="SignalP"/>
    </source>
</evidence>
<evidence type="ECO:0000313" key="4">
    <source>
        <dbReference type="EMBL" id="MDB0579761.1"/>
    </source>
</evidence>
<dbReference type="Pfam" id="PF13115">
    <property type="entry name" value="YtkA"/>
    <property type="match status" value="1"/>
</dbReference>
<reference evidence="3 5" key="1">
    <citation type="submission" date="2015-01" db="EMBL/GenBank/DDBJ databases">
        <title>Genome sequences of high lactate-tolerant strain Salinicoccus roseus W12 with industrial interest.</title>
        <authorList>
            <person name="Wang H."/>
            <person name="Yu B."/>
        </authorList>
    </citation>
    <scope>NUCLEOTIDE SEQUENCE [LARGE SCALE GENOMIC DNA]</scope>
    <source>
        <strain evidence="3 5">W12</strain>
    </source>
</reference>
<keyword evidence="6" id="KW-1185">Reference proteome</keyword>
<evidence type="ECO:0000313" key="6">
    <source>
        <dbReference type="Proteomes" id="UP000527860"/>
    </source>
</evidence>
<reference evidence="4" key="2">
    <citation type="submission" date="2020-04" db="EMBL/GenBank/DDBJ databases">
        <authorList>
            <person name="Tanveer F."/>
            <person name="Xie Y."/>
            <person name="Shinwari Z.K."/>
        </authorList>
    </citation>
    <scope>NUCLEOTIDE SEQUENCE</scope>
    <source>
        <strain evidence="4">MOSEL-ME25</strain>
    </source>
</reference>
<dbReference type="EMBL" id="JXII01000002">
    <property type="protein sequence ID" value="KIH71662.1"/>
    <property type="molecule type" value="Genomic_DNA"/>
</dbReference>
<dbReference type="Proteomes" id="UP000527860">
    <property type="component" value="Unassembled WGS sequence"/>
</dbReference>
<proteinExistence type="predicted"/>
<dbReference type="InterPro" id="IPR017868">
    <property type="entry name" value="Filamin/ABP280_repeat-like"/>
</dbReference>
<dbReference type="EMBL" id="JABEVU030000001">
    <property type="protein sequence ID" value="MDB0579761.1"/>
    <property type="molecule type" value="Genomic_DNA"/>
</dbReference>
<dbReference type="RefSeq" id="WP_040105122.1">
    <property type="nucleotide sequence ID" value="NZ_CANNFN010000005.1"/>
</dbReference>
<dbReference type="Proteomes" id="UP000031546">
    <property type="component" value="Unassembled WGS sequence"/>
</dbReference>
<dbReference type="InterPro" id="IPR032693">
    <property type="entry name" value="YtkA-like_dom"/>
</dbReference>
<dbReference type="GeneID" id="77844521"/>
<evidence type="ECO:0000313" key="3">
    <source>
        <dbReference type="EMBL" id="KIH71662.1"/>
    </source>
</evidence>
<name>A0A0C2E8N1_9STAP</name>
<protein>
    <submittedName>
        <fullName evidence="4">FixH family protein</fullName>
    </submittedName>
</protein>
<dbReference type="PROSITE" id="PS50194">
    <property type="entry name" value="FILAMIN_REPEAT"/>
    <property type="match status" value="1"/>
</dbReference>
<sequence>MKSKFMMFAMMLSLALLTACGNDGETEAEMNHDNPSEDEVHALEVDLEVPESAEAGETVEFSAHVHSNGEDITDADKVMYEVLSGDESLEKIEAEHDQNGVYSIEYTFEEAGTYTVISHVDALRLHTMPQSDITVQ</sequence>
<reference evidence="4" key="3">
    <citation type="submission" date="2022-12" db="EMBL/GenBank/DDBJ databases">
        <title>Genome analysis and biological profiling of marine Salinicoccus roseus MOSEL-ME25.</title>
        <authorList>
            <person name="Mirza F.T."/>
            <person name="Xie Y."/>
            <person name="Shinwari Z.K."/>
        </authorList>
    </citation>
    <scope>NUCLEOTIDE SEQUENCE</scope>
    <source>
        <strain evidence="4">MOSEL-ME25</strain>
    </source>
</reference>